<feature type="signal peptide" evidence="2">
    <location>
        <begin position="1"/>
        <end position="20"/>
    </location>
</feature>
<reference evidence="4" key="1">
    <citation type="submission" date="2020-10" db="EMBL/GenBank/DDBJ databases">
        <authorList>
            <person name="Gilroy R."/>
        </authorList>
    </citation>
    <scope>NUCLEOTIDE SEQUENCE</scope>
    <source>
        <strain evidence="4">G3-4614</strain>
    </source>
</reference>
<dbReference type="SUPFAM" id="SSF56925">
    <property type="entry name" value="OMPA-like"/>
    <property type="match status" value="1"/>
</dbReference>
<comment type="caution">
    <text evidence="4">The sequence shown here is derived from an EMBL/GenBank/DDBJ whole genome shotgun (WGS) entry which is preliminary data.</text>
</comment>
<evidence type="ECO:0000259" key="3">
    <source>
        <dbReference type="Pfam" id="PF13505"/>
    </source>
</evidence>
<dbReference type="Gene3D" id="2.40.160.20">
    <property type="match status" value="1"/>
</dbReference>
<dbReference type="InterPro" id="IPR011250">
    <property type="entry name" value="OMP/PagP_B-barrel"/>
</dbReference>
<name>A0A9D9H863_9BACT</name>
<dbReference type="EMBL" id="JADIMW010000081">
    <property type="protein sequence ID" value="MBO8438772.1"/>
    <property type="molecule type" value="Genomic_DNA"/>
</dbReference>
<organism evidence="4 5">
    <name type="scientific">Candidatus Caccoplasma merdipullorum</name>
    <dbReference type="NCBI Taxonomy" id="2840718"/>
    <lineage>
        <taxon>Bacteria</taxon>
        <taxon>Pseudomonadati</taxon>
        <taxon>Bacteroidota</taxon>
        <taxon>Bacteroidia</taxon>
        <taxon>Bacteroidales</taxon>
        <taxon>Bacteroidaceae</taxon>
        <taxon>Bacteroidaceae incertae sedis</taxon>
        <taxon>Candidatus Caccoplasma</taxon>
    </lineage>
</organism>
<proteinExistence type="predicted"/>
<evidence type="ECO:0000313" key="5">
    <source>
        <dbReference type="Proteomes" id="UP000823636"/>
    </source>
</evidence>
<evidence type="ECO:0000313" key="4">
    <source>
        <dbReference type="EMBL" id="MBO8438772.1"/>
    </source>
</evidence>
<gene>
    <name evidence="4" type="ORF">IAC54_07750</name>
</gene>
<evidence type="ECO:0000256" key="1">
    <source>
        <dbReference type="ARBA" id="ARBA00022729"/>
    </source>
</evidence>
<protein>
    <submittedName>
        <fullName evidence="4">Outer membrane beta-barrel protein</fullName>
    </submittedName>
</protein>
<dbReference type="AlphaFoldDB" id="A0A9D9H863"/>
<dbReference type="Proteomes" id="UP000823636">
    <property type="component" value="Unassembled WGS sequence"/>
</dbReference>
<reference evidence="4" key="2">
    <citation type="journal article" date="2021" name="PeerJ">
        <title>Extensive microbial diversity within the chicken gut microbiome revealed by metagenomics and culture.</title>
        <authorList>
            <person name="Gilroy R."/>
            <person name="Ravi A."/>
            <person name="Getino M."/>
            <person name="Pursley I."/>
            <person name="Horton D.L."/>
            <person name="Alikhan N.F."/>
            <person name="Baker D."/>
            <person name="Gharbi K."/>
            <person name="Hall N."/>
            <person name="Watson M."/>
            <person name="Adriaenssens E.M."/>
            <person name="Foster-Nyarko E."/>
            <person name="Jarju S."/>
            <person name="Secka A."/>
            <person name="Antonio M."/>
            <person name="Oren A."/>
            <person name="Chaudhuri R.R."/>
            <person name="La Ragione R."/>
            <person name="Hildebrand F."/>
            <person name="Pallen M.J."/>
        </authorList>
    </citation>
    <scope>NUCLEOTIDE SEQUENCE</scope>
    <source>
        <strain evidence="4">G3-4614</strain>
    </source>
</reference>
<feature type="chain" id="PRO_5039479359" evidence="2">
    <location>
        <begin position="21"/>
        <end position="174"/>
    </location>
</feature>
<sequence length="174" mass="18958">MKKILAVVILCIMAIGTGYAQKGEMTAGLQFQVGAGSGLANPGLGAKFSYSITDPWRLAASVDYDFKVKRTSVWDINVDCHYQFFFGKGFRVYPLLGITVVGYHTTPPKDLQRAFEAAGQKAHSVNTTCVGMNIGGGFQYDINDAWGVYTEVKGQCVSNHGSRFVWSVGGCYKF</sequence>
<keyword evidence="1 2" id="KW-0732">Signal</keyword>
<evidence type="ECO:0000256" key="2">
    <source>
        <dbReference type="SAM" id="SignalP"/>
    </source>
</evidence>
<dbReference type="Pfam" id="PF13505">
    <property type="entry name" value="OMP_b-brl"/>
    <property type="match status" value="1"/>
</dbReference>
<accession>A0A9D9H863</accession>
<dbReference type="InterPro" id="IPR027385">
    <property type="entry name" value="Beta-barrel_OMP"/>
</dbReference>
<feature type="domain" description="Outer membrane protein beta-barrel" evidence="3">
    <location>
        <begin position="8"/>
        <end position="152"/>
    </location>
</feature>